<dbReference type="AlphaFoldDB" id="A0A8T2NJ36"/>
<dbReference type="SMART" id="SM00454">
    <property type="entry name" value="SAM"/>
    <property type="match status" value="1"/>
</dbReference>
<dbReference type="InterPro" id="IPR001660">
    <property type="entry name" value="SAM"/>
</dbReference>
<evidence type="ECO:0000313" key="4">
    <source>
        <dbReference type="Proteomes" id="UP000824540"/>
    </source>
</evidence>
<dbReference type="CDD" id="cd09506">
    <property type="entry name" value="SAM_Shank1_2_3"/>
    <property type="match status" value="1"/>
</dbReference>
<name>A0A8T2NJ36_9TELE</name>
<dbReference type="GO" id="GO:0043197">
    <property type="term" value="C:dendritic spine"/>
    <property type="evidence" value="ECO:0007669"/>
    <property type="project" value="TreeGrafter"/>
</dbReference>
<dbReference type="Pfam" id="PF00536">
    <property type="entry name" value="SAM_1"/>
    <property type="match status" value="1"/>
</dbReference>
<sequence length="228" mass="25204">MSGRLEAVMSLEGDAALIIQPHICLLCAQGYVTDPQSDSRVYCRLFSSLGELHTISQRSYGTTYTIRPGSRYPVTRRTPSPGKGSPDRTDPLGPIRGYGLATSPTAPPTILKSSSLSIPHEPKEVRFVMRSASARSRSPSPSPSPGLGSPLLTLRPFHQKPLHLWNKYDVGDWLESINLGEHRDRFQDHEIEGSHLPALTKDDFAELGVTRVGHRMNIERALKQLLES</sequence>
<dbReference type="GO" id="GO:0035255">
    <property type="term" value="F:ionotropic glutamate receptor binding"/>
    <property type="evidence" value="ECO:0007669"/>
    <property type="project" value="TreeGrafter"/>
</dbReference>
<dbReference type="GO" id="GO:0045211">
    <property type="term" value="C:postsynaptic membrane"/>
    <property type="evidence" value="ECO:0007669"/>
    <property type="project" value="TreeGrafter"/>
</dbReference>
<dbReference type="GO" id="GO:0030160">
    <property type="term" value="F:synaptic receptor adaptor activity"/>
    <property type="evidence" value="ECO:0007669"/>
    <property type="project" value="TreeGrafter"/>
</dbReference>
<dbReference type="Proteomes" id="UP000824540">
    <property type="component" value="Unassembled WGS sequence"/>
</dbReference>
<organism evidence="3 4">
    <name type="scientific">Albula glossodonta</name>
    <name type="common">roundjaw bonefish</name>
    <dbReference type="NCBI Taxonomy" id="121402"/>
    <lineage>
        <taxon>Eukaryota</taxon>
        <taxon>Metazoa</taxon>
        <taxon>Chordata</taxon>
        <taxon>Craniata</taxon>
        <taxon>Vertebrata</taxon>
        <taxon>Euteleostomi</taxon>
        <taxon>Actinopterygii</taxon>
        <taxon>Neopterygii</taxon>
        <taxon>Teleostei</taxon>
        <taxon>Albuliformes</taxon>
        <taxon>Albulidae</taxon>
        <taxon>Albula</taxon>
    </lineage>
</organism>
<feature type="region of interest" description="Disordered" evidence="1">
    <location>
        <begin position="130"/>
        <end position="151"/>
    </location>
</feature>
<gene>
    <name evidence="3" type="ORF">JZ751_022135</name>
</gene>
<accession>A0A8T2NJ36</accession>
<dbReference type="OrthoDB" id="445896at2759"/>
<reference evidence="3" key="1">
    <citation type="thesis" date="2021" institute="BYU ScholarsArchive" country="Provo, UT, USA">
        <title>Applications of and Algorithms for Genome Assembly and Genomic Analyses with an Emphasis on Marine Teleosts.</title>
        <authorList>
            <person name="Pickett B.D."/>
        </authorList>
    </citation>
    <scope>NUCLEOTIDE SEQUENCE</scope>
    <source>
        <strain evidence="3">HI-2016</strain>
    </source>
</reference>
<comment type="caution">
    <text evidence="3">The sequence shown here is derived from an EMBL/GenBank/DDBJ whole genome shotgun (WGS) entry which is preliminary data.</text>
</comment>
<dbReference type="EMBL" id="JAFBMS010000047">
    <property type="protein sequence ID" value="KAG9340024.1"/>
    <property type="molecule type" value="Genomic_DNA"/>
</dbReference>
<dbReference type="PROSITE" id="PS50105">
    <property type="entry name" value="SAM_DOMAIN"/>
    <property type="match status" value="1"/>
</dbReference>
<dbReference type="FunFam" id="1.10.150.50:FF:000006">
    <property type="entry name" value="SH3 and multiple ankyrin repeat domains protein 2"/>
    <property type="match status" value="1"/>
</dbReference>
<dbReference type="GO" id="GO:0014069">
    <property type="term" value="C:postsynaptic density"/>
    <property type="evidence" value="ECO:0007669"/>
    <property type="project" value="TreeGrafter"/>
</dbReference>
<evidence type="ECO:0000256" key="1">
    <source>
        <dbReference type="SAM" id="MobiDB-lite"/>
    </source>
</evidence>
<feature type="domain" description="SAM" evidence="2">
    <location>
        <begin position="165"/>
        <end position="228"/>
    </location>
</feature>
<dbReference type="InterPro" id="IPR013761">
    <property type="entry name" value="SAM/pointed_sf"/>
</dbReference>
<feature type="region of interest" description="Disordered" evidence="1">
    <location>
        <begin position="64"/>
        <end position="115"/>
    </location>
</feature>
<dbReference type="PANTHER" id="PTHR24135">
    <property type="entry name" value="SH3 AND MULTIPLE ANKYRIN REPEAT DOMAINS PROTEIN"/>
    <property type="match status" value="1"/>
</dbReference>
<dbReference type="InterPro" id="IPR051569">
    <property type="entry name" value="SHANK"/>
</dbReference>
<proteinExistence type="predicted"/>
<keyword evidence="4" id="KW-1185">Reference proteome</keyword>
<dbReference type="SUPFAM" id="SSF47769">
    <property type="entry name" value="SAM/Pointed domain"/>
    <property type="match status" value="1"/>
</dbReference>
<evidence type="ECO:0000313" key="3">
    <source>
        <dbReference type="EMBL" id="KAG9340024.1"/>
    </source>
</evidence>
<dbReference type="Gene3D" id="1.10.150.50">
    <property type="entry name" value="Transcription Factor, Ets-1"/>
    <property type="match status" value="1"/>
</dbReference>
<dbReference type="PANTHER" id="PTHR24135:SF4">
    <property type="entry name" value="SH3 AND MULTIPLE ANKYRIN REPEAT DOMAINS PROTEIN 3"/>
    <property type="match status" value="1"/>
</dbReference>
<protein>
    <recommendedName>
        <fullName evidence="2">SAM domain-containing protein</fullName>
    </recommendedName>
</protein>
<evidence type="ECO:0000259" key="2">
    <source>
        <dbReference type="PROSITE" id="PS50105"/>
    </source>
</evidence>